<keyword evidence="2" id="KW-1185">Reference proteome</keyword>
<proteinExistence type="predicted"/>
<organism evidence="2 3">
    <name type="scientific">Ditylenchus dipsaci</name>
    <dbReference type="NCBI Taxonomy" id="166011"/>
    <lineage>
        <taxon>Eukaryota</taxon>
        <taxon>Metazoa</taxon>
        <taxon>Ecdysozoa</taxon>
        <taxon>Nematoda</taxon>
        <taxon>Chromadorea</taxon>
        <taxon>Rhabditida</taxon>
        <taxon>Tylenchina</taxon>
        <taxon>Tylenchomorpha</taxon>
        <taxon>Sphaerularioidea</taxon>
        <taxon>Anguinidae</taxon>
        <taxon>Anguininae</taxon>
        <taxon>Ditylenchus</taxon>
    </lineage>
</organism>
<sequence>MVPKWLWEFEFAASDLAPGSVGANSRPDLAPGSHDSNLALRIWLIAPRGKKFRSGSGSGSQPERSQSGGGSGCQHSYAFGEQDHPLRPNLLQTSVNQHCKGHLVIIKDWLYSALCFAEVSQRNDLDSIYIFVEPLNVFIG</sequence>
<reference evidence="3" key="1">
    <citation type="submission" date="2022-11" db="UniProtKB">
        <authorList>
            <consortium name="WormBaseParasite"/>
        </authorList>
    </citation>
    <scope>IDENTIFICATION</scope>
</reference>
<protein>
    <submittedName>
        <fullName evidence="3">Uncharacterized protein</fullName>
    </submittedName>
</protein>
<evidence type="ECO:0000256" key="1">
    <source>
        <dbReference type="SAM" id="MobiDB-lite"/>
    </source>
</evidence>
<name>A0A915CTR6_9BILA</name>
<evidence type="ECO:0000313" key="2">
    <source>
        <dbReference type="Proteomes" id="UP000887574"/>
    </source>
</evidence>
<evidence type="ECO:0000313" key="3">
    <source>
        <dbReference type="WBParaSite" id="jg12044"/>
    </source>
</evidence>
<dbReference type="WBParaSite" id="jg12044">
    <property type="protein sequence ID" value="jg12044"/>
    <property type="gene ID" value="jg12044"/>
</dbReference>
<accession>A0A915CTR6</accession>
<dbReference type="AlphaFoldDB" id="A0A915CTR6"/>
<feature type="region of interest" description="Disordered" evidence="1">
    <location>
        <begin position="50"/>
        <end position="81"/>
    </location>
</feature>
<dbReference type="Proteomes" id="UP000887574">
    <property type="component" value="Unplaced"/>
</dbReference>